<dbReference type="InterPro" id="IPR024607">
    <property type="entry name" value="Sulfatase_CS"/>
</dbReference>
<dbReference type="PIRSF" id="PIRSF000972">
    <property type="entry name" value="Arylsulf_plant"/>
    <property type="match status" value="1"/>
</dbReference>
<keyword evidence="3 5" id="KW-0378">Hydrolase</keyword>
<evidence type="ECO:0000256" key="1">
    <source>
        <dbReference type="ARBA" id="ARBA00008779"/>
    </source>
</evidence>
<evidence type="ECO:0000256" key="2">
    <source>
        <dbReference type="ARBA" id="ARBA00022729"/>
    </source>
</evidence>
<keyword evidence="4" id="KW-0325">Glycoprotein</keyword>
<feature type="signal peptide" evidence="7">
    <location>
        <begin position="1"/>
        <end position="19"/>
    </location>
</feature>
<organism evidence="9">
    <name type="scientific">Eremomyces bilateralis CBS 781.70</name>
    <dbReference type="NCBI Taxonomy" id="1392243"/>
    <lineage>
        <taxon>Eukaryota</taxon>
        <taxon>Fungi</taxon>
        <taxon>Dikarya</taxon>
        <taxon>Ascomycota</taxon>
        <taxon>Pezizomycotina</taxon>
        <taxon>Dothideomycetes</taxon>
        <taxon>Dothideomycetes incertae sedis</taxon>
        <taxon>Eremomycetales</taxon>
        <taxon>Eremomycetaceae</taxon>
        <taxon>Eremomyces</taxon>
    </lineage>
</organism>
<reference evidence="11" key="3">
    <citation type="submission" date="2025-04" db="UniProtKB">
        <authorList>
            <consortium name="RefSeq"/>
        </authorList>
    </citation>
    <scope>IDENTIFICATION</scope>
    <source>
        <strain evidence="11">CBS 781.70</strain>
    </source>
</reference>
<dbReference type="GeneID" id="54416815"/>
<feature type="modified residue" description="3-oxoalanine (Cys)" evidence="6">
    <location>
        <position position="67"/>
    </location>
</feature>
<evidence type="ECO:0000256" key="6">
    <source>
        <dbReference type="PIRSR" id="PIRSR000972-50"/>
    </source>
</evidence>
<dbReference type="InterPro" id="IPR012083">
    <property type="entry name" value="Arylsulfatase"/>
</dbReference>
<evidence type="ECO:0000256" key="4">
    <source>
        <dbReference type="ARBA" id="ARBA00023180"/>
    </source>
</evidence>
<dbReference type="FunFam" id="3.40.720.10:FF:000051">
    <property type="entry name" value="Arylsulfatase"/>
    <property type="match status" value="1"/>
</dbReference>
<dbReference type="Pfam" id="PF00884">
    <property type="entry name" value="Sulfatase"/>
    <property type="match status" value="1"/>
</dbReference>
<evidence type="ECO:0000313" key="9">
    <source>
        <dbReference type="EMBL" id="KAF1813934.1"/>
    </source>
</evidence>
<dbReference type="PANTHER" id="PTHR43108">
    <property type="entry name" value="N-ACETYLGLUCOSAMINE-6-SULFATASE FAMILY MEMBER"/>
    <property type="match status" value="1"/>
</dbReference>
<comment type="PTM">
    <text evidence="6">The conversion to 3-oxoalanine (also known as C-formylglycine, FGly), of a serine or cysteine residue in prokaryotes and of a cysteine residue in eukaryotes, is critical for catalytic activity.</text>
</comment>
<dbReference type="EC" id="3.1.6.1" evidence="5"/>
<evidence type="ECO:0000313" key="11">
    <source>
        <dbReference type="RefSeq" id="XP_033535565.1"/>
    </source>
</evidence>
<dbReference type="PANTHER" id="PTHR43108:SF8">
    <property type="entry name" value="SD21168P"/>
    <property type="match status" value="1"/>
</dbReference>
<evidence type="ECO:0000313" key="10">
    <source>
        <dbReference type="Proteomes" id="UP000504638"/>
    </source>
</evidence>
<gene>
    <name evidence="9 11" type="ORF">P152DRAFT_394271</name>
</gene>
<dbReference type="InterPro" id="IPR000917">
    <property type="entry name" value="Sulfatase_N"/>
</dbReference>
<sequence>MHLKILLAALSWLCHSTLAAKQPNILFILTDDQDWHMQSLQHMPLLQKHLVNEGTLYSRHYCTVAICCPSRVNIWTGRAAHNTNVTDVHPPYGGYPKIVREGINDDYLPVWLQNAGYNTYYTGKLWNAHTVENYDAPYARGFNGSDFLLDPFTYRYYNASLTRNGAPPVSYEGQYSPDVTAGKAYAFVEEALSHDKPWFVVHAPIAPHGDVSFDKKLKFDKPYYAERHAHLFKDYQIPREENFNPEHQGGVSWVAKLPRLNDTVVDYQDEYQRARLRSLQAVDESVEALVKLLEARGELENTYIIYTTDNGYHIGQHRMHPGKECGFETDVHIPLVIRGPGVPVGHISEVVTAHTDLASTIVGLAGSTLQNTDGIPIPLTYEGEEKSKTEHVTIEYWGVAIPEGKYGRYGDLVETGDYDIPTGANNTYKAVRVIGGEYNLYYAVWCTNEAELYDLTTDAGELRNLFSAEYASQREGFSIRNRPFHEVITRLDALMMVLKTCKGRACTHPWEILHPKGNVASLTDSLQPRYDSFYVDQPKVSFTKCELGYIKESEGPLDAIPYAQEGAADDPLSFRYQGPFSIWT</sequence>
<evidence type="ECO:0000256" key="7">
    <source>
        <dbReference type="SAM" id="SignalP"/>
    </source>
</evidence>
<dbReference type="Gene3D" id="3.40.720.10">
    <property type="entry name" value="Alkaline Phosphatase, subunit A"/>
    <property type="match status" value="1"/>
</dbReference>
<proteinExistence type="inferred from homology"/>
<keyword evidence="2 7" id="KW-0732">Signal</keyword>
<dbReference type="OrthoDB" id="96314at2759"/>
<dbReference type="PROSITE" id="PS00523">
    <property type="entry name" value="SULFATASE_1"/>
    <property type="match status" value="1"/>
</dbReference>
<evidence type="ECO:0000259" key="8">
    <source>
        <dbReference type="Pfam" id="PF00884"/>
    </source>
</evidence>
<dbReference type="GO" id="GO:0018958">
    <property type="term" value="P:phenol-containing compound metabolic process"/>
    <property type="evidence" value="ECO:0007669"/>
    <property type="project" value="InterPro"/>
</dbReference>
<dbReference type="EMBL" id="ML975154">
    <property type="protein sequence ID" value="KAF1813934.1"/>
    <property type="molecule type" value="Genomic_DNA"/>
</dbReference>
<accession>A0A6G1G7D0</accession>
<protein>
    <recommendedName>
        <fullName evidence="5">Arylsulfatase</fullName>
        <shortName evidence="5">AS</shortName>
        <ecNumber evidence="5">3.1.6.1</ecNumber>
    </recommendedName>
    <alternativeName>
        <fullName evidence="5">Aryl-sulfate sulphohydrolase</fullName>
    </alternativeName>
</protein>
<evidence type="ECO:0000256" key="3">
    <source>
        <dbReference type="ARBA" id="ARBA00022801"/>
    </source>
</evidence>
<name>A0A6G1G7D0_9PEZI</name>
<reference evidence="9 11" key="1">
    <citation type="submission" date="2020-01" db="EMBL/GenBank/DDBJ databases">
        <authorList>
            <consortium name="DOE Joint Genome Institute"/>
            <person name="Haridas S."/>
            <person name="Albert R."/>
            <person name="Binder M."/>
            <person name="Bloem J."/>
            <person name="Labutti K."/>
            <person name="Salamov A."/>
            <person name="Andreopoulos B."/>
            <person name="Baker S.E."/>
            <person name="Barry K."/>
            <person name="Bills G."/>
            <person name="Bluhm B.H."/>
            <person name="Cannon C."/>
            <person name="Castanera R."/>
            <person name="Culley D.E."/>
            <person name="Daum C."/>
            <person name="Ezra D."/>
            <person name="Gonzalez J.B."/>
            <person name="Henrissat B."/>
            <person name="Kuo A."/>
            <person name="Liang C."/>
            <person name="Lipzen A."/>
            <person name="Lutzoni F."/>
            <person name="Magnuson J."/>
            <person name="Mondo S."/>
            <person name="Nolan M."/>
            <person name="Ohm R."/>
            <person name="Pangilinan J."/>
            <person name="Park H.-J."/>
            <person name="Ramirez L."/>
            <person name="Alfaro M."/>
            <person name="Sun H."/>
            <person name="Tritt A."/>
            <person name="Yoshinaga Y."/>
            <person name="Zwiers L.-H."/>
            <person name="Turgeon B.G."/>
            <person name="Goodwin S.B."/>
            <person name="Spatafora J.W."/>
            <person name="Crous P.W."/>
            <person name="Grigoriev I.V."/>
        </authorList>
    </citation>
    <scope>NUCLEOTIDE SEQUENCE</scope>
    <source>
        <strain evidence="9 11">CBS 781.70</strain>
    </source>
</reference>
<dbReference type="AlphaFoldDB" id="A0A6G1G7D0"/>
<dbReference type="GO" id="GO:0005539">
    <property type="term" value="F:glycosaminoglycan binding"/>
    <property type="evidence" value="ECO:0007669"/>
    <property type="project" value="TreeGrafter"/>
</dbReference>
<comment type="similarity">
    <text evidence="1 5">Belongs to the sulfatase family.</text>
</comment>
<reference evidence="11" key="2">
    <citation type="submission" date="2020-04" db="EMBL/GenBank/DDBJ databases">
        <authorList>
            <consortium name="NCBI Genome Project"/>
        </authorList>
    </citation>
    <scope>NUCLEOTIDE SEQUENCE</scope>
    <source>
        <strain evidence="11">CBS 781.70</strain>
    </source>
</reference>
<keyword evidence="10" id="KW-1185">Reference proteome</keyword>
<feature type="domain" description="Sulfatase N-terminal" evidence="8">
    <location>
        <begin position="23"/>
        <end position="366"/>
    </location>
</feature>
<evidence type="ECO:0000256" key="5">
    <source>
        <dbReference type="PIRNR" id="PIRNR000972"/>
    </source>
</evidence>
<dbReference type="SUPFAM" id="SSF53649">
    <property type="entry name" value="Alkaline phosphatase-like"/>
    <property type="match status" value="1"/>
</dbReference>
<dbReference type="GO" id="GO:0004065">
    <property type="term" value="F:arylsulfatase activity"/>
    <property type="evidence" value="ECO:0007669"/>
    <property type="project" value="UniProtKB-UniRule"/>
</dbReference>
<dbReference type="GO" id="GO:0008449">
    <property type="term" value="F:N-acetylglucosamine-6-sulfatase activity"/>
    <property type="evidence" value="ECO:0007669"/>
    <property type="project" value="TreeGrafter"/>
</dbReference>
<feature type="chain" id="PRO_5044631879" description="Arylsulfatase" evidence="7">
    <location>
        <begin position="20"/>
        <end position="584"/>
    </location>
</feature>
<dbReference type="InterPro" id="IPR017850">
    <property type="entry name" value="Alkaline_phosphatase_core_sf"/>
</dbReference>
<comment type="catalytic activity">
    <reaction evidence="5">
        <text>an aryl sulfate + H2O = a phenol + sulfate + H(+)</text>
        <dbReference type="Rhea" id="RHEA:17261"/>
        <dbReference type="ChEBI" id="CHEBI:15377"/>
        <dbReference type="ChEBI" id="CHEBI:15378"/>
        <dbReference type="ChEBI" id="CHEBI:16189"/>
        <dbReference type="ChEBI" id="CHEBI:33853"/>
        <dbReference type="ChEBI" id="CHEBI:140317"/>
        <dbReference type="EC" id="3.1.6.1"/>
    </reaction>
</comment>
<dbReference type="CDD" id="cd16147">
    <property type="entry name" value="G6S"/>
    <property type="match status" value="1"/>
</dbReference>
<dbReference type="RefSeq" id="XP_033535565.1">
    <property type="nucleotide sequence ID" value="XM_033676245.1"/>
</dbReference>
<dbReference type="Proteomes" id="UP000504638">
    <property type="component" value="Unplaced"/>
</dbReference>